<protein>
    <submittedName>
        <fullName evidence="3">Uncharacterized protein</fullName>
    </submittedName>
</protein>
<reference evidence="3" key="1">
    <citation type="submission" date="2021-12" db="EMBL/GenBank/DDBJ databases">
        <title>Black yeast isolated from Biological Soil Crust.</title>
        <authorList>
            <person name="Kurbessoian T."/>
        </authorList>
    </citation>
    <scope>NUCLEOTIDE SEQUENCE</scope>
    <source>
        <strain evidence="3">CCFEE 5208</strain>
    </source>
</reference>
<evidence type="ECO:0000256" key="2">
    <source>
        <dbReference type="SAM" id="MobiDB-lite"/>
    </source>
</evidence>
<evidence type="ECO:0000313" key="3">
    <source>
        <dbReference type="EMBL" id="KAK0303704.1"/>
    </source>
</evidence>
<dbReference type="EMBL" id="JASUXU010000141">
    <property type="protein sequence ID" value="KAK0303704.1"/>
    <property type="molecule type" value="Genomic_DNA"/>
</dbReference>
<feature type="region of interest" description="Disordered" evidence="2">
    <location>
        <begin position="35"/>
        <end position="55"/>
    </location>
</feature>
<evidence type="ECO:0000256" key="1">
    <source>
        <dbReference type="SAM" id="Coils"/>
    </source>
</evidence>
<gene>
    <name evidence="3" type="ORF">LTR82_017452</name>
</gene>
<dbReference type="Proteomes" id="UP001168146">
    <property type="component" value="Unassembled WGS sequence"/>
</dbReference>
<keyword evidence="1" id="KW-0175">Coiled coil</keyword>
<evidence type="ECO:0000313" key="4">
    <source>
        <dbReference type="Proteomes" id="UP001168146"/>
    </source>
</evidence>
<name>A0AAN6F6J9_9PEZI</name>
<feature type="coiled-coil region" evidence="1">
    <location>
        <begin position="89"/>
        <end position="123"/>
    </location>
</feature>
<sequence>MENIPGMDFNMSHFTNNLAPVDIVPRPQSQPLFDTQVQSSPYQPTSQFHQPISQPMPSLGSNLAGYHDRMDPTMGMSVLTSPDQINQRLAKLENVVLEMQRRCAQAESACTNMERDLRHVQELAFLAKCAAVTMEKRCGDLTASLASTRSELDCRRDQYVELLASVTLLESTINAETSELRNSFETMFHALCGLIRLARSQTTYPGGTVLEEEFEECLRMGGPED</sequence>
<proteinExistence type="predicted"/>
<organism evidence="3 4">
    <name type="scientific">Friedmanniomyces endolithicus</name>
    <dbReference type="NCBI Taxonomy" id="329885"/>
    <lineage>
        <taxon>Eukaryota</taxon>
        <taxon>Fungi</taxon>
        <taxon>Dikarya</taxon>
        <taxon>Ascomycota</taxon>
        <taxon>Pezizomycotina</taxon>
        <taxon>Dothideomycetes</taxon>
        <taxon>Dothideomycetidae</taxon>
        <taxon>Mycosphaerellales</taxon>
        <taxon>Teratosphaeriaceae</taxon>
        <taxon>Friedmanniomyces</taxon>
    </lineage>
</organism>
<dbReference type="AlphaFoldDB" id="A0AAN6F6J9"/>
<accession>A0AAN6F6J9</accession>
<comment type="caution">
    <text evidence="3">The sequence shown here is derived from an EMBL/GenBank/DDBJ whole genome shotgun (WGS) entry which is preliminary data.</text>
</comment>